<organism evidence="13 14">
    <name type="scientific">Mizuhopecten yessoensis</name>
    <name type="common">Japanese scallop</name>
    <name type="synonym">Patinopecten yessoensis</name>
    <dbReference type="NCBI Taxonomy" id="6573"/>
    <lineage>
        <taxon>Eukaryota</taxon>
        <taxon>Metazoa</taxon>
        <taxon>Spiralia</taxon>
        <taxon>Lophotrochozoa</taxon>
        <taxon>Mollusca</taxon>
        <taxon>Bivalvia</taxon>
        <taxon>Autobranchia</taxon>
        <taxon>Pteriomorphia</taxon>
        <taxon>Pectinida</taxon>
        <taxon>Pectinoidea</taxon>
        <taxon>Pectinidae</taxon>
        <taxon>Mizuhopecten</taxon>
    </lineage>
</organism>
<evidence type="ECO:0000256" key="7">
    <source>
        <dbReference type="ARBA" id="ARBA00023049"/>
    </source>
</evidence>
<feature type="binding site" evidence="9">
    <location>
        <position position="118"/>
    </location>
    <ligand>
        <name>Zn(2+)</name>
        <dbReference type="ChEBI" id="CHEBI:29105"/>
        <label>2</label>
        <note>catalytic</note>
    </ligand>
</feature>
<reference evidence="13 14" key="1">
    <citation type="journal article" date="2017" name="Nat. Ecol. Evol.">
        <title>Scallop genome provides insights into evolution of bilaterian karyotype and development.</title>
        <authorList>
            <person name="Wang S."/>
            <person name="Zhang J."/>
            <person name="Jiao W."/>
            <person name="Li J."/>
            <person name="Xun X."/>
            <person name="Sun Y."/>
            <person name="Guo X."/>
            <person name="Huan P."/>
            <person name="Dong B."/>
            <person name="Zhang L."/>
            <person name="Hu X."/>
            <person name="Sun X."/>
            <person name="Wang J."/>
            <person name="Zhao C."/>
            <person name="Wang Y."/>
            <person name="Wang D."/>
            <person name="Huang X."/>
            <person name="Wang R."/>
            <person name="Lv J."/>
            <person name="Li Y."/>
            <person name="Zhang Z."/>
            <person name="Liu B."/>
            <person name="Lu W."/>
            <person name="Hui Y."/>
            <person name="Liang J."/>
            <person name="Zhou Z."/>
            <person name="Hou R."/>
            <person name="Li X."/>
            <person name="Liu Y."/>
            <person name="Li H."/>
            <person name="Ning X."/>
            <person name="Lin Y."/>
            <person name="Zhao L."/>
            <person name="Xing Q."/>
            <person name="Dou J."/>
            <person name="Li Y."/>
            <person name="Mao J."/>
            <person name="Guo H."/>
            <person name="Dou H."/>
            <person name="Li T."/>
            <person name="Mu C."/>
            <person name="Jiang W."/>
            <person name="Fu Q."/>
            <person name="Fu X."/>
            <person name="Miao Y."/>
            <person name="Liu J."/>
            <person name="Yu Q."/>
            <person name="Li R."/>
            <person name="Liao H."/>
            <person name="Li X."/>
            <person name="Kong Y."/>
            <person name="Jiang Z."/>
            <person name="Chourrout D."/>
            <person name="Li R."/>
            <person name="Bao Z."/>
        </authorList>
    </citation>
    <scope>NUCLEOTIDE SEQUENCE [LARGE SCALE GENOMIC DNA]</scope>
    <source>
        <strain evidence="13 14">PY_sf001</strain>
    </source>
</reference>
<feature type="binding site" evidence="10">
    <location>
        <position position="355"/>
    </location>
    <ligand>
        <name>Ca(2+)</name>
        <dbReference type="ChEBI" id="CHEBI:29108"/>
        <label>4</label>
    </ligand>
</feature>
<feature type="binding site" evidence="10">
    <location>
        <position position="85"/>
    </location>
    <ligand>
        <name>Ca(2+)</name>
        <dbReference type="ChEBI" id="CHEBI:29108"/>
        <label>3</label>
    </ligand>
</feature>
<name>A0A210R6H3_MIZYE</name>
<feature type="binding site" evidence="10">
    <location>
        <position position="68"/>
    </location>
    <ligand>
        <name>Ca(2+)</name>
        <dbReference type="ChEBI" id="CHEBI:29108"/>
        <label>3</label>
    </ligand>
</feature>
<feature type="binding site" evidence="10">
    <location>
        <position position="126"/>
    </location>
    <ligand>
        <name>Zn(2+)</name>
        <dbReference type="ChEBI" id="CHEBI:29105"/>
        <label>2</label>
        <note>catalytic</note>
    </ligand>
</feature>
<evidence type="ECO:0000256" key="10">
    <source>
        <dbReference type="PIRSR" id="PIRSR621190-2"/>
    </source>
</evidence>
<dbReference type="InterPro" id="IPR033739">
    <property type="entry name" value="M10A_MMP"/>
</dbReference>
<keyword evidence="10" id="KW-0106">Calcium</keyword>
<keyword evidence="7" id="KW-0482">Metalloprotease</keyword>
<dbReference type="GO" id="GO:0031012">
    <property type="term" value="C:extracellular matrix"/>
    <property type="evidence" value="ECO:0007669"/>
    <property type="project" value="InterPro"/>
</dbReference>
<feature type="binding site" evidence="10">
    <location>
        <position position="65"/>
    </location>
    <ligand>
        <name>Ca(2+)</name>
        <dbReference type="ChEBI" id="CHEBI:29108"/>
        <label>3</label>
    </ligand>
</feature>
<feature type="compositionally biased region" description="Low complexity" evidence="11">
    <location>
        <begin position="158"/>
        <end position="194"/>
    </location>
</feature>
<dbReference type="Pfam" id="PF00413">
    <property type="entry name" value="Peptidase_M10"/>
    <property type="match status" value="1"/>
</dbReference>
<evidence type="ECO:0000256" key="3">
    <source>
        <dbReference type="ARBA" id="ARBA00022723"/>
    </source>
</evidence>
<dbReference type="InterPro" id="IPR021190">
    <property type="entry name" value="Pept_M10A"/>
</dbReference>
<comment type="cofactor">
    <cofactor evidence="10">
        <name>Zn(2+)</name>
        <dbReference type="ChEBI" id="CHEBI:29105"/>
    </cofactor>
    <text evidence="10">Binds 2 Zn(2+) ions per subunit.</text>
</comment>
<dbReference type="PANTHER" id="PTHR10201">
    <property type="entry name" value="MATRIX METALLOPROTEINASE"/>
    <property type="match status" value="1"/>
</dbReference>
<dbReference type="STRING" id="6573.A0A210R6H3"/>
<comment type="cofactor">
    <cofactor evidence="10">
        <name>Ca(2+)</name>
        <dbReference type="ChEBI" id="CHEBI:29108"/>
    </cofactor>
    <text evidence="10">Can bind about 5 Ca(2+) ions per subunit.</text>
</comment>
<feature type="binding site" evidence="9">
    <location>
        <position position="108"/>
    </location>
    <ligand>
        <name>Zn(2+)</name>
        <dbReference type="ChEBI" id="CHEBI:29105"/>
        <label>2</label>
        <note>catalytic</note>
    </ligand>
</feature>
<dbReference type="Proteomes" id="UP000242188">
    <property type="component" value="Unassembled WGS sequence"/>
</dbReference>
<feature type="binding site" evidence="10">
    <location>
        <position position="86"/>
    </location>
    <ligand>
        <name>Ca(2+)</name>
        <dbReference type="ChEBI" id="CHEBI:29108"/>
        <label>1</label>
    </ligand>
</feature>
<dbReference type="AlphaFoldDB" id="A0A210R6H3"/>
<feature type="region of interest" description="Disordered" evidence="11">
    <location>
        <begin position="148"/>
        <end position="194"/>
    </location>
</feature>
<dbReference type="GO" id="GO:0008270">
    <property type="term" value="F:zinc ion binding"/>
    <property type="evidence" value="ECO:0007669"/>
    <property type="project" value="InterPro"/>
</dbReference>
<feature type="binding site" evidence="10">
    <location>
        <position position="58"/>
    </location>
    <ligand>
        <name>Zn(2+)</name>
        <dbReference type="ChEBI" id="CHEBI:29105"/>
        <label>1</label>
    </ligand>
</feature>
<sequence>MACCLISTSLNLPFIFDRTANRSEIRRAFALWAAETPLTFREVNSNPDIEIDFNVGAHGDGSPFDGPSGVLAHAFFPELGTTHFDDREQWTTNSTTRSGIDLFIVAAHEFGHALGLDHSNVRDALMFPTYLGYIPDFKLNTDDIRGIRSIYGGPPTPRTTRAPTIPTTRPTTRATTRPTRRPTTLRPRPTVPTTVPFQCRRTFGAAFEDDNGDLMMIRGIFLYRIPVYDPRTGSAVVSRASNMFQRVMSFPDAIFQVPGSTYVIRRRRVQQFSRPDGTLLGRRDRVADTWNGLGGLPRGARITAAVAITQNEVLLFGRFRGQGYVWEYDVFNKDIIQSSMTLMQEAFPGIPPIVDMALSRDPIEIIFVAGQEYFRYDTESQEVAGPFAFAPAFVGGPCGSEEI</sequence>
<feature type="binding site" evidence="10">
    <location>
        <position position="66"/>
    </location>
    <ligand>
        <name>Ca(2+)</name>
        <dbReference type="ChEBI" id="CHEBI:29108"/>
        <label>3</label>
    </ligand>
</feature>
<feature type="binding site" evidence="10">
    <location>
        <position position="88"/>
    </location>
    <ligand>
        <name>Ca(2+)</name>
        <dbReference type="ChEBI" id="CHEBI:29108"/>
        <label>3</label>
    </ligand>
</feature>
<evidence type="ECO:0000256" key="4">
    <source>
        <dbReference type="ARBA" id="ARBA00022729"/>
    </source>
</evidence>
<dbReference type="SUPFAM" id="SSF55486">
    <property type="entry name" value="Metalloproteases ('zincins'), catalytic domain"/>
    <property type="match status" value="1"/>
</dbReference>
<evidence type="ECO:0000256" key="1">
    <source>
        <dbReference type="ARBA" id="ARBA00010370"/>
    </source>
</evidence>
<dbReference type="Gene3D" id="2.110.10.10">
    <property type="entry name" value="Hemopexin-like domain"/>
    <property type="match status" value="1"/>
</dbReference>
<keyword evidence="3 9" id="KW-0479">Metal-binding</keyword>
<dbReference type="OrthoDB" id="406838at2759"/>
<feature type="binding site" evidence="10">
    <location>
        <position position="305"/>
    </location>
    <ligand>
        <name>Ca(2+)</name>
        <dbReference type="ChEBI" id="CHEBI:29108"/>
        <label>5</label>
    </ligand>
</feature>
<evidence type="ECO:0000256" key="8">
    <source>
        <dbReference type="PIRSR" id="PIRSR001191-1"/>
    </source>
</evidence>
<evidence type="ECO:0000256" key="5">
    <source>
        <dbReference type="ARBA" id="ARBA00022801"/>
    </source>
</evidence>
<dbReference type="PRINTS" id="PR00138">
    <property type="entry name" value="MATRIXIN"/>
</dbReference>
<dbReference type="CDD" id="cd04278">
    <property type="entry name" value="ZnMc_MMP"/>
    <property type="match status" value="1"/>
</dbReference>
<dbReference type="SMART" id="SM00120">
    <property type="entry name" value="HX"/>
    <property type="match status" value="3"/>
</dbReference>
<feature type="binding site" evidence="10">
    <location>
        <position position="88"/>
    </location>
    <ligand>
        <name>Ca(2+)</name>
        <dbReference type="ChEBI" id="CHEBI:29108"/>
        <label>1</label>
    </ligand>
</feature>
<feature type="active site" evidence="8">
    <location>
        <position position="109"/>
    </location>
</feature>
<dbReference type="SMART" id="SM00235">
    <property type="entry name" value="ZnMc"/>
    <property type="match status" value="1"/>
</dbReference>
<feature type="binding site" evidence="10">
    <location>
        <position position="252"/>
    </location>
    <ligand>
        <name>Ca(2+)</name>
        <dbReference type="ChEBI" id="CHEBI:29108"/>
        <label>4</label>
    </ligand>
</feature>
<dbReference type="GO" id="GO:0030574">
    <property type="term" value="P:collagen catabolic process"/>
    <property type="evidence" value="ECO:0007669"/>
    <property type="project" value="TreeGrafter"/>
</dbReference>
<dbReference type="PANTHER" id="PTHR10201:SF291">
    <property type="entry name" value="MATRIX METALLOPROTEINASE 1, ISOFORM C-RELATED"/>
    <property type="match status" value="1"/>
</dbReference>
<evidence type="ECO:0000256" key="9">
    <source>
        <dbReference type="PIRSR" id="PIRSR001191-2"/>
    </source>
</evidence>
<evidence type="ECO:0000313" key="14">
    <source>
        <dbReference type="Proteomes" id="UP000242188"/>
    </source>
</evidence>
<feature type="binding site" evidence="9">
    <location>
        <position position="112"/>
    </location>
    <ligand>
        <name>Zn(2+)</name>
        <dbReference type="ChEBI" id="CHEBI:29105"/>
        <label>2</label>
        <note>catalytic</note>
    </ligand>
</feature>
<comment type="caution">
    <text evidence="13">The sequence shown here is derived from an EMBL/GenBank/DDBJ whole genome shotgun (WGS) entry which is preliminary data.</text>
</comment>
<dbReference type="InterPro" id="IPR001818">
    <property type="entry name" value="Pept_M10_metallopeptidase"/>
</dbReference>
<keyword evidence="2" id="KW-0645">Protease</keyword>
<protein>
    <submittedName>
        <fullName evidence="13">Hatching enzyme</fullName>
    </submittedName>
</protein>
<evidence type="ECO:0000256" key="11">
    <source>
        <dbReference type="SAM" id="MobiDB-lite"/>
    </source>
</evidence>
<dbReference type="InterPro" id="IPR024079">
    <property type="entry name" value="MetalloPept_cat_dom_sf"/>
</dbReference>
<feature type="binding site" evidence="10">
    <location>
        <position position="60"/>
    </location>
    <ligand>
        <name>Zn(2+)</name>
        <dbReference type="ChEBI" id="CHEBI:29105"/>
        <label>1</label>
    </ligand>
</feature>
<comment type="similarity">
    <text evidence="1">Belongs to the peptidase M10A family.</text>
</comment>
<evidence type="ECO:0000256" key="6">
    <source>
        <dbReference type="ARBA" id="ARBA00022833"/>
    </source>
</evidence>
<dbReference type="InterPro" id="IPR006026">
    <property type="entry name" value="Peptidase_Metallo"/>
</dbReference>
<evidence type="ECO:0000313" key="13">
    <source>
        <dbReference type="EMBL" id="OWF56649.1"/>
    </source>
</evidence>
<accession>A0A210R6H3</accession>
<keyword evidence="6 9" id="KW-0862">Zinc</keyword>
<keyword evidence="14" id="KW-1185">Reference proteome</keyword>
<keyword evidence="5" id="KW-0378">Hydrolase</keyword>
<dbReference type="EMBL" id="NEDP02000123">
    <property type="protein sequence ID" value="OWF56649.1"/>
    <property type="molecule type" value="Genomic_DNA"/>
</dbReference>
<dbReference type="PIRSF" id="PIRSF001191">
    <property type="entry name" value="Peptidase_M10A_matrix"/>
    <property type="match status" value="1"/>
</dbReference>
<keyword evidence="4" id="KW-0732">Signal</keyword>
<gene>
    <name evidence="13" type="ORF">KP79_PYT16251</name>
</gene>
<dbReference type="GO" id="GO:0030198">
    <property type="term" value="P:extracellular matrix organization"/>
    <property type="evidence" value="ECO:0007669"/>
    <property type="project" value="TreeGrafter"/>
</dbReference>
<feature type="binding site" evidence="10">
    <location>
        <position position="83"/>
    </location>
    <ligand>
        <name>Zn(2+)</name>
        <dbReference type="ChEBI" id="CHEBI:29105"/>
        <label>1</label>
    </ligand>
</feature>
<dbReference type="SUPFAM" id="SSF50923">
    <property type="entry name" value="Hemopexin-like domain"/>
    <property type="match status" value="1"/>
</dbReference>
<feature type="domain" description="Peptidase metallopeptidase" evidence="12">
    <location>
        <begin position="2"/>
        <end position="153"/>
    </location>
</feature>
<dbReference type="GO" id="GO:0006508">
    <property type="term" value="P:proteolysis"/>
    <property type="evidence" value="ECO:0007669"/>
    <property type="project" value="UniProtKB-KW"/>
</dbReference>
<evidence type="ECO:0000256" key="2">
    <source>
        <dbReference type="ARBA" id="ARBA00022670"/>
    </source>
</evidence>
<dbReference type="InterPro" id="IPR036375">
    <property type="entry name" value="Hemopexin-like_dom_sf"/>
</dbReference>
<dbReference type="Gene3D" id="3.40.390.10">
    <property type="entry name" value="Collagenase (Catalytic Domain)"/>
    <property type="match status" value="1"/>
</dbReference>
<feature type="binding site" evidence="10">
    <location>
        <position position="73"/>
    </location>
    <ligand>
        <name>Zn(2+)</name>
        <dbReference type="ChEBI" id="CHEBI:29105"/>
        <label>1</label>
    </ligand>
</feature>
<dbReference type="GO" id="GO:0004222">
    <property type="term" value="F:metalloendopeptidase activity"/>
    <property type="evidence" value="ECO:0007669"/>
    <property type="project" value="InterPro"/>
</dbReference>
<proteinExistence type="inferred from homology"/>
<dbReference type="InterPro" id="IPR018487">
    <property type="entry name" value="Hemopexin-like_repeat"/>
</dbReference>
<feature type="binding site" evidence="10">
    <location>
        <position position="48"/>
    </location>
    <ligand>
        <name>Ca(2+)</name>
        <dbReference type="ChEBI" id="CHEBI:29108"/>
        <label>2</label>
    </ligand>
</feature>
<evidence type="ECO:0000259" key="12">
    <source>
        <dbReference type="SMART" id="SM00235"/>
    </source>
</evidence>